<sequence>MGQRATSSQAAGGPSLSVRAAATRESAARHLPQRAVPAQFSDPQAYADGFDFSPFTAADVAFIYRIARDTADLWRHVTNMPLCHEPSEMAGVSRSTTLGLFADFECERLGFLKDRCVQELARRKPTDDAERDRILCIQILHEIECNGRIDRRDAPTLLIDALKAWG</sequence>
<evidence type="ECO:0000256" key="1">
    <source>
        <dbReference type="SAM" id="MobiDB-lite"/>
    </source>
</evidence>
<name>A0A833J195_9HYPH</name>
<comment type="caution">
    <text evidence="2">The sequence shown here is derived from an EMBL/GenBank/DDBJ whole genome shotgun (WGS) entry which is preliminary data.</text>
</comment>
<proteinExistence type="predicted"/>
<feature type="region of interest" description="Disordered" evidence="1">
    <location>
        <begin position="1"/>
        <end position="35"/>
    </location>
</feature>
<accession>A0A833J195</accession>
<dbReference type="EMBL" id="WEKV01000020">
    <property type="protein sequence ID" value="KAB7782299.1"/>
    <property type="molecule type" value="Genomic_DNA"/>
</dbReference>
<gene>
    <name evidence="2" type="ORF">F8B43_5054</name>
</gene>
<feature type="compositionally biased region" description="Polar residues" evidence="1">
    <location>
        <begin position="1"/>
        <end position="10"/>
    </location>
</feature>
<protein>
    <submittedName>
        <fullName evidence="2">Uncharacterized protein</fullName>
    </submittedName>
</protein>
<reference evidence="2 3" key="1">
    <citation type="submission" date="2019-10" db="EMBL/GenBank/DDBJ databases">
        <title>Draft Genome Sequence of the Caffeine Degrading Methylotroph Methylorubrum populi PINKEL.</title>
        <authorList>
            <person name="Dawson S.C."/>
            <person name="Zhang X."/>
            <person name="Wright M.E."/>
            <person name="Sharma G."/>
            <person name="Langner J.T."/>
            <person name="Ditty J.L."/>
            <person name="Subuyuj G.A."/>
        </authorList>
    </citation>
    <scope>NUCLEOTIDE SEQUENCE [LARGE SCALE GENOMIC DNA]</scope>
    <source>
        <strain evidence="2 3">Pinkel</strain>
    </source>
</reference>
<organism evidence="2 3">
    <name type="scientific">Methylorubrum populi</name>
    <dbReference type="NCBI Taxonomy" id="223967"/>
    <lineage>
        <taxon>Bacteria</taxon>
        <taxon>Pseudomonadati</taxon>
        <taxon>Pseudomonadota</taxon>
        <taxon>Alphaproteobacteria</taxon>
        <taxon>Hyphomicrobiales</taxon>
        <taxon>Methylobacteriaceae</taxon>
        <taxon>Methylorubrum</taxon>
    </lineage>
</organism>
<dbReference type="AlphaFoldDB" id="A0A833J195"/>
<evidence type="ECO:0000313" key="2">
    <source>
        <dbReference type="EMBL" id="KAB7782299.1"/>
    </source>
</evidence>
<dbReference type="Proteomes" id="UP000469949">
    <property type="component" value="Unassembled WGS sequence"/>
</dbReference>
<evidence type="ECO:0000313" key="3">
    <source>
        <dbReference type="Proteomes" id="UP000469949"/>
    </source>
</evidence>